<dbReference type="PROSITE" id="PS51448">
    <property type="entry name" value="P_TREFOIL_2"/>
    <property type="match status" value="1"/>
</dbReference>
<dbReference type="GO" id="GO:0005975">
    <property type="term" value="P:carbohydrate metabolic process"/>
    <property type="evidence" value="ECO:0007669"/>
    <property type="project" value="InterPro"/>
</dbReference>
<dbReference type="AlphaFoldDB" id="A0A0M3IHK5"/>
<reference evidence="6" key="1">
    <citation type="submission" date="2017-02" db="UniProtKB">
        <authorList>
            <consortium name="WormBaseParasite"/>
        </authorList>
    </citation>
    <scope>IDENTIFICATION</scope>
</reference>
<name>A0A0M3IHK5_ASCLU</name>
<organism evidence="5 6">
    <name type="scientific">Ascaris lumbricoides</name>
    <name type="common">Giant roundworm</name>
    <dbReference type="NCBI Taxonomy" id="6252"/>
    <lineage>
        <taxon>Eukaryota</taxon>
        <taxon>Metazoa</taxon>
        <taxon>Ecdysozoa</taxon>
        <taxon>Nematoda</taxon>
        <taxon>Chromadorea</taxon>
        <taxon>Rhabditida</taxon>
        <taxon>Spirurina</taxon>
        <taxon>Ascaridomorpha</taxon>
        <taxon>Ascaridoidea</taxon>
        <taxon>Ascarididae</taxon>
        <taxon>Ascaris</taxon>
    </lineage>
</organism>
<protein>
    <submittedName>
        <fullName evidence="6">P-type domain-containing protein</fullName>
    </submittedName>
</protein>
<dbReference type="Gene3D" id="4.10.110.10">
    <property type="entry name" value="Spasmolytic Protein, domain 1"/>
    <property type="match status" value="1"/>
</dbReference>
<evidence type="ECO:0000256" key="1">
    <source>
        <dbReference type="ARBA" id="ARBA00023157"/>
    </source>
</evidence>
<dbReference type="PANTHER" id="PTHR22762">
    <property type="entry name" value="ALPHA-GLUCOSIDASE"/>
    <property type="match status" value="1"/>
</dbReference>
<dbReference type="InterPro" id="IPR044913">
    <property type="entry name" value="P_trefoil_dom_sf"/>
</dbReference>
<dbReference type="GO" id="GO:0030246">
    <property type="term" value="F:carbohydrate binding"/>
    <property type="evidence" value="ECO:0007669"/>
    <property type="project" value="InterPro"/>
</dbReference>
<feature type="disulfide bond" evidence="2">
    <location>
        <begin position="71"/>
        <end position="86"/>
    </location>
</feature>
<dbReference type="GO" id="GO:0004558">
    <property type="term" value="F:alpha-1,4-glucosidase activity"/>
    <property type="evidence" value="ECO:0007669"/>
    <property type="project" value="TreeGrafter"/>
</dbReference>
<evidence type="ECO:0000256" key="3">
    <source>
        <dbReference type="SAM" id="SignalP"/>
    </source>
</evidence>
<evidence type="ECO:0000313" key="6">
    <source>
        <dbReference type="WBParaSite" id="ALUE_0001790601-mRNA-1"/>
    </source>
</evidence>
<dbReference type="SUPFAM" id="SSF57492">
    <property type="entry name" value="Trefoil"/>
    <property type="match status" value="1"/>
</dbReference>
<comment type="caution">
    <text evidence="2">Lacks conserved residue(s) required for the propagation of feature annotation.</text>
</comment>
<feature type="signal peptide" evidence="3">
    <location>
        <begin position="1"/>
        <end position="23"/>
    </location>
</feature>
<dbReference type="Pfam" id="PF00088">
    <property type="entry name" value="Trefoil"/>
    <property type="match status" value="1"/>
</dbReference>
<proteinExistence type="predicted"/>
<evidence type="ECO:0000256" key="2">
    <source>
        <dbReference type="PROSITE-ProRule" id="PRU00779"/>
    </source>
</evidence>
<dbReference type="Gene3D" id="2.60.40.1760">
    <property type="entry name" value="glycosyl hydrolase (family 31)"/>
    <property type="match status" value="1"/>
</dbReference>
<keyword evidence="1 2" id="KW-1015">Disulfide bond</keyword>
<keyword evidence="5" id="KW-1185">Reference proteome</keyword>
<accession>A0A0M3IHK5</accession>
<keyword evidence="3" id="KW-0732">Signal</keyword>
<evidence type="ECO:0000259" key="4">
    <source>
        <dbReference type="PROSITE" id="PS51448"/>
    </source>
</evidence>
<dbReference type="Proteomes" id="UP000036681">
    <property type="component" value="Unplaced"/>
</dbReference>
<feature type="chain" id="PRO_5005656909" evidence="3">
    <location>
        <begin position="24"/>
        <end position="362"/>
    </location>
</feature>
<sequence length="362" mass="40046">MPLNNLTSLISLLLLCLPSATDQRFTEFDTIDGFPAKPIIEVTHVDDLVTNNIRGNGITPQTVPSDRRVDCLPDGATISLCAIRNCILDMQAPHGAPKCYFPQNTGYKVLTTSSNGTTLEKAPGIGSPFGEDIPHITFKTTTIKNSTLNVRISAEGRFEPKIDIPRNVYDTGESFDVVISNETGIFSFKVQRHSTKTIVWDTSIGGLLFAEQYLQIAALLGSSEIYGIGENAHSRLRVGCFSPSNIFKLPLFLAHLRSMELEKMLIVVLGSVLFHMQVDARLSSSVVIPTDALDSDKYTLIARSFSCAVCISSQEEGMAQRAHDVEHYATWALLARDSWPYAYPAYVEERNKRNLYGVYPFL</sequence>
<dbReference type="SUPFAM" id="SSF74650">
    <property type="entry name" value="Galactose mutarotase-like"/>
    <property type="match status" value="1"/>
</dbReference>
<evidence type="ECO:0000313" key="5">
    <source>
        <dbReference type="Proteomes" id="UP000036681"/>
    </source>
</evidence>
<dbReference type="CDD" id="cd00111">
    <property type="entry name" value="Trefoil"/>
    <property type="match status" value="1"/>
</dbReference>
<dbReference type="InterPro" id="IPR011013">
    <property type="entry name" value="Gal_mutarotase_sf_dom"/>
</dbReference>
<dbReference type="SMART" id="SM00018">
    <property type="entry name" value="PD"/>
    <property type="match status" value="1"/>
</dbReference>
<dbReference type="PANTHER" id="PTHR22762:SF133">
    <property type="entry name" value="P-TYPE DOMAIN-CONTAINING PROTEIN"/>
    <property type="match status" value="1"/>
</dbReference>
<feature type="domain" description="P-type" evidence="4">
    <location>
        <begin position="56"/>
        <end position="103"/>
    </location>
</feature>
<dbReference type="InterPro" id="IPR000519">
    <property type="entry name" value="P_trefoil_dom"/>
</dbReference>
<dbReference type="WBParaSite" id="ALUE_0001790601-mRNA-1">
    <property type="protein sequence ID" value="ALUE_0001790601-mRNA-1"/>
    <property type="gene ID" value="ALUE_0001790601"/>
</dbReference>